<dbReference type="RefSeq" id="WP_210856234.1">
    <property type="nucleotide sequence ID" value="NZ_JAGQDD010000017.1"/>
</dbReference>
<evidence type="ECO:0000313" key="2">
    <source>
        <dbReference type="EMBL" id="MBQ0932562.1"/>
    </source>
</evidence>
<protein>
    <submittedName>
        <fullName evidence="2">Uncharacterized protein</fullName>
    </submittedName>
</protein>
<dbReference type="EMBL" id="JAGQDD010000017">
    <property type="protein sequence ID" value="MBQ0932562.1"/>
    <property type="molecule type" value="Genomic_DNA"/>
</dbReference>
<reference evidence="2 3" key="1">
    <citation type="submission" date="2021-04" db="EMBL/GenBank/DDBJ databases">
        <title>The genome sequence of Ideonella sp. 3Y2.</title>
        <authorList>
            <person name="Liu Y."/>
        </authorList>
    </citation>
    <scope>NUCLEOTIDE SEQUENCE [LARGE SCALE GENOMIC DNA]</scope>
    <source>
        <strain evidence="2 3">3Y2</strain>
    </source>
</reference>
<evidence type="ECO:0000313" key="3">
    <source>
        <dbReference type="Proteomes" id="UP000676246"/>
    </source>
</evidence>
<keyword evidence="3" id="KW-1185">Reference proteome</keyword>
<proteinExistence type="predicted"/>
<dbReference type="Proteomes" id="UP000676246">
    <property type="component" value="Unassembled WGS sequence"/>
</dbReference>
<keyword evidence="1" id="KW-0812">Transmembrane</keyword>
<feature type="transmembrane region" description="Helical" evidence="1">
    <location>
        <begin position="12"/>
        <end position="30"/>
    </location>
</feature>
<evidence type="ECO:0000256" key="1">
    <source>
        <dbReference type="SAM" id="Phobius"/>
    </source>
</evidence>
<dbReference type="AlphaFoldDB" id="A0A940YHI9"/>
<comment type="caution">
    <text evidence="2">The sequence shown here is derived from an EMBL/GenBank/DDBJ whole genome shotgun (WGS) entry which is preliminary data.</text>
</comment>
<name>A0A940YHI9_9BURK</name>
<feature type="transmembrane region" description="Helical" evidence="1">
    <location>
        <begin position="36"/>
        <end position="61"/>
    </location>
</feature>
<keyword evidence="1" id="KW-1133">Transmembrane helix</keyword>
<gene>
    <name evidence="2" type="ORF">KAK03_18955</name>
</gene>
<accession>A0A940YHI9</accession>
<keyword evidence="1" id="KW-0472">Membrane</keyword>
<organism evidence="2 3">
    <name type="scientific">Ideonella alba</name>
    <dbReference type="NCBI Taxonomy" id="2824118"/>
    <lineage>
        <taxon>Bacteria</taxon>
        <taxon>Pseudomonadati</taxon>
        <taxon>Pseudomonadota</taxon>
        <taxon>Betaproteobacteria</taxon>
        <taxon>Burkholderiales</taxon>
        <taxon>Sphaerotilaceae</taxon>
        <taxon>Ideonella</taxon>
    </lineage>
</organism>
<sequence length="72" mass="8211">MRFVKWPEFANRWMWLCPILAVVIAAAVLWSFGFAWWSALLAAALLVCPALIVWGAVQVALDERRSRRRPGV</sequence>